<dbReference type="PROSITE" id="PS50878">
    <property type="entry name" value="RT_POL"/>
    <property type="match status" value="1"/>
</dbReference>
<evidence type="ECO:0000313" key="3">
    <source>
        <dbReference type="Proteomes" id="UP000694395"/>
    </source>
</evidence>
<sequence length="403" mass="44870">MQSGFRAGHGCTSATLKVLNDIIAAIDKRHYCAAVFIDLAKAFDSVNHHILIGRLDSLDFSNDCLAWFTNYFSDGVQCVKSEGLLSGPLAVSMGVPQGSILRPTLFSVYINDVALAAGDSRVHLYADDTILYTSGPSLDTVLTNLQTSFNAIQLSFRGLQLLLNAGKTKCMLFNRSLPAPARLSSITTLDGSDLEYVDNYKYLGVWLDCKLSFQTHIKHLQSKMKSRISFLYRNKASFTHAAKHTLVKLTILPILDDVSYKIASNTLLNKLDAVYHSAIRFVTKAPYTTHHCDLYTLVGWPSLHTRRQTHWLQIIYKSLLGKALPYLSSLVTIAAPTRSTCSSRYISLVTPKANSSFGRLSFQFSAANDWNELQKSLKLETHISLSSFKHQQSERLTDHCTCT</sequence>
<dbReference type="CDD" id="cd01650">
    <property type="entry name" value="RT_nLTR_like"/>
    <property type="match status" value="1"/>
</dbReference>
<reference evidence="2" key="1">
    <citation type="submission" date="2020-07" db="EMBL/GenBank/DDBJ databases">
        <title>A long reads based de novo assembly of the rainbow trout Arlee double haploid line genome.</title>
        <authorList>
            <person name="Gao G."/>
            <person name="Palti Y."/>
        </authorList>
    </citation>
    <scope>NUCLEOTIDE SEQUENCE [LARGE SCALE GENOMIC DNA]</scope>
</reference>
<reference evidence="2" key="3">
    <citation type="submission" date="2025-09" db="UniProtKB">
        <authorList>
            <consortium name="Ensembl"/>
        </authorList>
    </citation>
    <scope>IDENTIFICATION</scope>
</reference>
<evidence type="ECO:0000313" key="2">
    <source>
        <dbReference type="Ensembl" id="ENSOMYP00000057219.2"/>
    </source>
</evidence>
<keyword evidence="3" id="KW-1185">Reference proteome</keyword>
<accession>A0A8C7RXD6</accession>
<dbReference type="Pfam" id="PF00078">
    <property type="entry name" value="RVT_1"/>
    <property type="match status" value="1"/>
</dbReference>
<dbReference type="AlphaFoldDB" id="A0A8C7RXD6"/>
<organism evidence="2 3">
    <name type="scientific">Oncorhynchus mykiss</name>
    <name type="common">Rainbow trout</name>
    <name type="synonym">Salmo gairdneri</name>
    <dbReference type="NCBI Taxonomy" id="8022"/>
    <lineage>
        <taxon>Eukaryota</taxon>
        <taxon>Metazoa</taxon>
        <taxon>Chordata</taxon>
        <taxon>Craniata</taxon>
        <taxon>Vertebrata</taxon>
        <taxon>Euteleostomi</taxon>
        <taxon>Actinopterygii</taxon>
        <taxon>Neopterygii</taxon>
        <taxon>Teleostei</taxon>
        <taxon>Protacanthopterygii</taxon>
        <taxon>Salmoniformes</taxon>
        <taxon>Salmonidae</taxon>
        <taxon>Salmoninae</taxon>
        <taxon>Oncorhynchus</taxon>
    </lineage>
</organism>
<reference evidence="2" key="2">
    <citation type="submission" date="2025-08" db="UniProtKB">
        <authorList>
            <consortium name="Ensembl"/>
        </authorList>
    </citation>
    <scope>IDENTIFICATION</scope>
</reference>
<dbReference type="InterPro" id="IPR000477">
    <property type="entry name" value="RT_dom"/>
</dbReference>
<dbReference type="Ensembl" id="ENSOMYT00000062298.2">
    <property type="protein sequence ID" value="ENSOMYP00000057219.2"/>
    <property type="gene ID" value="ENSOMYG00000026390.2"/>
</dbReference>
<proteinExistence type="predicted"/>
<name>A0A8C7RXD6_ONCMY</name>
<dbReference type="PANTHER" id="PTHR33332">
    <property type="entry name" value="REVERSE TRANSCRIPTASE DOMAIN-CONTAINING PROTEIN"/>
    <property type="match status" value="1"/>
</dbReference>
<dbReference type="Proteomes" id="UP000694395">
    <property type="component" value="Chromosome 22"/>
</dbReference>
<protein>
    <recommendedName>
        <fullName evidence="1">Reverse transcriptase domain-containing protein</fullName>
    </recommendedName>
</protein>
<evidence type="ECO:0000259" key="1">
    <source>
        <dbReference type="PROSITE" id="PS50878"/>
    </source>
</evidence>
<feature type="domain" description="Reverse transcriptase" evidence="1">
    <location>
        <begin position="1"/>
        <end position="207"/>
    </location>
</feature>
<dbReference type="GeneTree" id="ENSGT01120000271879"/>